<dbReference type="EMBL" id="VDFN01000002">
    <property type="protein sequence ID" value="MQS44739.1"/>
    <property type="molecule type" value="Genomic_DNA"/>
</dbReference>
<evidence type="ECO:0000313" key="9">
    <source>
        <dbReference type="Proteomes" id="UP000436655"/>
    </source>
</evidence>
<keyword evidence="9" id="KW-1185">Reference proteome</keyword>
<dbReference type="Proteomes" id="UP000436655">
    <property type="component" value="Unassembled WGS sequence"/>
</dbReference>
<evidence type="ECO:0000256" key="1">
    <source>
        <dbReference type="ARBA" id="ARBA00000612"/>
    </source>
</evidence>
<keyword evidence="8" id="KW-0378">Hydrolase</keyword>
<evidence type="ECO:0000256" key="5">
    <source>
        <dbReference type="ARBA" id="ARBA00022723"/>
    </source>
</evidence>
<dbReference type="EC" id="3.4.24.77" evidence="3"/>
<evidence type="ECO:0000256" key="2">
    <source>
        <dbReference type="ARBA" id="ARBA00006571"/>
    </source>
</evidence>
<keyword evidence="7" id="KW-0732">Signal</keyword>
<dbReference type="InterPro" id="IPR024079">
    <property type="entry name" value="MetalloPept_cat_dom_sf"/>
</dbReference>
<dbReference type="Pfam" id="PF02031">
    <property type="entry name" value="Peptidase_M7"/>
    <property type="match status" value="1"/>
</dbReference>
<keyword evidence="5" id="KW-0479">Metal-binding</keyword>
<dbReference type="RefSeq" id="WP_125704619.1">
    <property type="nucleotide sequence ID" value="NZ_JBHTOO010000002.1"/>
</dbReference>
<organism evidence="8 9">
    <name type="scientific">Companilactobacillus mishanensis</name>
    <dbReference type="NCBI Taxonomy" id="2486008"/>
    <lineage>
        <taxon>Bacteria</taxon>
        <taxon>Bacillati</taxon>
        <taxon>Bacillota</taxon>
        <taxon>Bacilli</taxon>
        <taxon>Lactobacillales</taxon>
        <taxon>Lactobacillaceae</taxon>
        <taxon>Companilactobacillus</taxon>
    </lineage>
</organism>
<dbReference type="GO" id="GO:0008237">
    <property type="term" value="F:metallopeptidase activity"/>
    <property type="evidence" value="ECO:0007669"/>
    <property type="project" value="UniProtKB-KW"/>
</dbReference>
<sequence>MKKFSLKKVILSAAVAMAVLGTGITASSTFENTAKADTAESTVTFDDGVGTPGRTVMYNVATGAATKEATPTFSRLKDATHINVYIDPGLTDAEVKAVLAATQSWSYAAQKLNFYITTDPSQAQIKYLTGNSKEGTAGMTTTHIHNGYISYSDVHLNLQHPDTYDNTMVRALIHETGHALGLDDNYDMETSSVMYGVITQKSIDSGITPKMYDINNIDSLYGF</sequence>
<comment type="caution">
    <text evidence="8">The sequence shown here is derived from an EMBL/GenBank/DDBJ whole genome shotgun (WGS) entry which is preliminary data.</text>
</comment>
<evidence type="ECO:0000256" key="4">
    <source>
        <dbReference type="ARBA" id="ARBA00019129"/>
    </source>
</evidence>
<evidence type="ECO:0000256" key="3">
    <source>
        <dbReference type="ARBA" id="ARBA00012325"/>
    </source>
</evidence>
<dbReference type="InterPro" id="IPR000013">
    <property type="entry name" value="Peptidase_M7"/>
</dbReference>
<evidence type="ECO:0000256" key="7">
    <source>
        <dbReference type="SAM" id="SignalP"/>
    </source>
</evidence>
<dbReference type="SUPFAM" id="SSF55486">
    <property type="entry name" value="Metalloproteases ('zincins'), catalytic domain"/>
    <property type="match status" value="1"/>
</dbReference>
<evidence type="ECO:0000313" key="8">
    <source>
        <dbReference type="EMBL" id="MQS44739.1"/>
    </source>
</evidence>
<protein>
    <recommendedName>
        <fullName evidence="4">Extracellular small neutral protease</fullName>
        <ecNumber evidence="3">3.4.24.77</ecNumber>
    </recommendedName>
    <alternativeName>
        <fullName evidence="6">Snapalysin</fullName>
    </alternativeName>
</protein>
<keyword evidence="8" id="KW-0645">Protease</keyword>
<feature type="signal peptide" evidence="7">
    <location>
        <begin position="1"/>
        <end position="18"/>
    </location>
</feature>
<reference evidence="8 9" key="1">
    <citation type="journal article" date="2019" name="Syst. Appl. Microbiol.">
        <title>Polyphasic characterization of two novel Lactobacillus spp. isolated from blown salami packages: Description of Lactobacillus halodurans sp. nov. and Lactobacillus salsicarnum sp. nov.</title>
        <authorList>
            <person name="Schuster J.A."/>
            <person name="Klingl A."/>
            <person name="Vogel R.F."/>
            <person name="Ehrmann M.A."/>
        </authorList>
    </citation>
    <scope>NUCLEOTIDE SEQUENCE [LARGE SCALE GENOMIC DNA]</scope>
    <source>
        <strain evidence="8 9">TMW 1.2098</strain>
    </source>
</reference>
<gene>
    <name evidence="8" type="ORF">FHL03_04475</name>
</gene>
<comment type="catalytic activity">
    <reaction evidence="1">
        <text>Hydrolyzes proteins with a preference for Tyr or Phe in the P1' position. Has no action on amino-acid p-nitroanilides.</text>
        <dbReference type="EC" id="3.4.24.77"/>
    </reaction>
</comment>
<accession>A0ABW9P6K3</accession>
<proteinExistence type="inferred from homology"/>
<comment type="similarity">
    <text evidence="2">Belongs to the peptidase M7 family.</text>
</comment>
<name>A0ABW9P6K3_9LACO</name>
<dbReference type="Gene3D" id="3.40.390.10">
    <property type="entry name" value="Collagenase (Catalytic Domain)"/>
    <property type="match status" value="1"/>
</dbReference>
<evidence type="ECO:0000256" key="6">
    <source>
        <dbReference type="ARBA" id="ARBA00029927"/>
    </source>
</evidence>
<feature type="chain" id="PRO_5045342002" description="Extracellular small neutral protease" evidence="7">
    <location>
        <begin position="19"/>
        <end position="223"/>
    </location>
</feature>
<keyword evidence="8" id="KW-0482">Metalloprotease</keyword>